<evidence type="ECO:0000313" key="3">
    <source>
        <dbReference type="Proteomes" id="UP000802098"/>
    </source>
</evidence>
<reference evidence="2 3" key="1">
    <citation type="submission" date="2020-03" db="EMBL/GenBank/DDBJ databases">
        <title>Rubrivivax benzoatilyticus JA2 (sequenced after 10 years sub-culturing).</title>
        <authorList>
            <person name="Gupta D."/>
            <person name="Chintalapati S."/>
            <person name="Chintalapati V.R."/>
        </authorList>
    </citation>
    <scope>NUCLEOTIDE SEQUENCE [LARGE SCALE GENOMIC DNA]</scope>
    <source>
        <strain evidence="2 3">JA2-Mal</strain>
    </source>
</reference>
<protein>
    <submittedName>
        <fullName evidence="2">Fimbrial assembly protein</fullName>
    </submittedName>
</protein>
<dbReference type="InterPro" id="IPR025746">
    <property type="entry name" value="PilX_N_dom"/>
</dbReference>
<dbReference type="Proteomes" id="UP000802098">
    <property type="component" value="Unassembled WGS sequence"/>
</dbReference>
<comment type="caution">
    <text evidence="2">The sequence shown here is derived from an EMBL/GenBank/DDBJ whole genome shotgun (WGS) entry which is preliminary data.</text>
</comment>
<evidence type="ECO:0000259" key="1">
    <source>
        <dbReference type="Pfam" id="PF14341"/>
    </source>
</evidence>
<evidence type="ECO:0000313" key="2">
    <source>
        <dbReference type="EMBL" id="NHK98089.1"/>
    </source>
</evidence>
<feature type="domain" description="Type 4 fimbrial biogenesis protein PilX N-terminal" evidence="1">
    <location>
        <begin position="15"/>
        <end position="66"/>
    </location>
</feature>
<sequence length="460" mass="47788">MRPAAPPPRRRAGQQGLAALAVVLLLFFVVSLVAAYTSRNLIFEQRTGINQYRSTQAMETAEAALEWALLKLNGGRIDGDCEPSTEPSDTSYRERYLVVDPDKGFYAPRLNAATGAAAFATCVRDGAAWRCRCPATGVELPDAPAGDGPHPAFRVALVGSSTRPGMVRIYANACTRLAEACLAFAPNMSTLPIVRAVAPGGEGFAAISTWAGMTGRVPALERSATKIVTVVAPRDTIVARQDIGSSGGSLVAGRRGQDLGFAARAGGTIAGIGVEAAPGSPADTATALRAGDDALAGLALPEPSLAGMRMFASVFMMRPETFRDQPAAVVLDCGMSACDGSTLATTVALNPGRPIWVEGDLLLDGSGDIGSSAMPVTLVVTGDLDFDAGGRTVHGLVYGRAANWRLSGLARVEGALVAENQLDIATSPGSAVRHDPEVMRHLATLSGSFVRVPGSWKDFP</sequence>
<proteinExistence type="predicted"/>
<name>A0ABX0HWC6_9BURK</name>
<dbReference type="RefSeq" id="WP_009858253.1">
    <property type="nucleotide sequence ID" value="NZ_JAAOCD010000002.1"/>
</dbReference>
<keyword evidence="3" id="KW-1185">Reference proteome</keyword>
<accession>A0ABX0HWC6</accession>
<dbReference type="Pfam" id="PF14341">
    <property type="entry name" value="PilX_N"/>
    <property type="match status" value="1"/>
</dbReference>
<gene>
    <name evidence="2" type="ORF">G7087_06840</name>
</gene>
<dbReference type="EMBL" id="JAAOCD010000002">
    <property type="protein sequence ID" value="NHK98089.1"/>
    <property type="molecule type" value="Genomic_DNA"/>
</dbReference>
<organism evidence="2 3">
    <name type="scientific">Rubrivivax benzoatilyticus</name>
    <dbReference type="NCBI Taxonomy" id="316997"/>
    <lineage>
        <taxon>Bacteria</taxon>
        <taxon>Pseudomonadati</taxon>
        <taxon>Pseudomonadota</taxon>
        <taxon>Betaproteobacteria</taxon>
        <taxon>Burkholderiales</taxon>
        <taxon>Sphaerotilaceae</taxon>
        <taxon>Rubrivivax</taxon>
    </lineage>
</organism>